<keyword evidence="5" id="KW-0238">DNA-binding</keyword>
<dbReference type="PRINTS" id="PR00047">
    <property type="entry name" value="STROIDFINGER"/>
</dbReference>
<keyword evidence="7" id="KW-0675">Receptor</keyword>
<organism evidence="11 12">
    <name type="scientific">Ditylenchus destructor</name>
    <dbReference type="NCBI Taxonomy" id="166010"/>
    <lineage>
        <taxon>Eukaryota</taxon>
        <taxon>Metazoa</taxon>
        <taxon>Ecdysozoa</taxon>
        <taxon>Nematoda</taxon>
        <taxon>Chromadorea</taxon>
        <taxon>Rhabditida</taxon>
        <taxon>Tylenchina</taxon>
        <taxon>Tylenchomorpha</taxon>
        <taxon>Sphaerularioidea</taxon>
        <taxon>Anguinidae</taxon>
        <taxon>Anguininae</taxon>
        <taxon>Ditylenchus</taxon>
    </lineage>
</organism>
<dbReference type="PANTHER" id="PTHR48092">
    <property type="entry name" value="KNIRPS-RELATED PROTEIN-RELATED"/>
    <property type="match status" value="1"/>
</dbReference>
<protein>
    <submittedName>
        <fullName evidence="11">Zinc finger, c4 type (Two domains) domain-containing protein</fullName>
    </submittedName>
</protein>
<evidence type="ECO:0000256" key="5">
    <source>
        <dbReference type="ARBA" id="ARBA00023125"/>
    </source>
</evidence>
<keyword evidence="12" id="KW-1185">Reference proteome</keyword>
<feature type="compositionally biased region" description="Low complexity" evidence="9">
    <location>
        <begin position="40"/>
        <end position="49"/>
    </location>
</feature>
<dbReference type="GO" id="GO:0008270">
    <property type="term" value="F:zinc ion binding"/>
    <property type="evidence" value="ECO:0007669"/>
    <property type="project" value="UniProtKB-KW"/>
</dbReference>
<dbReference type="Proteomes" id="UP001201812">
    <property type="component" value="Unassembled WGS sequence"/>
</dbReference>
<dbReference type="PROSITE" id="PS00031">
    <property type="entry name" value="NUCLEAR_REC_DBD_1"/>
    <property type="match status" value="1"/>
</dbReference>
<keyword evidence="3" id="KW-0862">Zinc</keyword>
<keyword evidence="4" id="KW-0805">Transcription regulation</keyword>
<name>A0AAD4MFW5_9BILA</name>
<dbReference type="InterPro" id="IPR013088">
    <property type="entry name" value="Znf_NHR/GATA"/>
</dbReference>
<keyword evidence="8" id="KW-0539">Nucleus</keyword>
<dbReference type="SUPFAM" id="SSF57716">
    <property type="entry name" value="Glucocorticoid receptor-like (DNA-binding domain)"/>
    <property type="match status" value="1"/>
</dbReference>
<evidence type="ECO:0000256" key="9">
    <source>
        <dbReference type="SAM" id="MobiDB-lite"/>
    </source>
</evidence>
<evidence type="ECO:0000256" key="1">
    <source>
        <dbReference type="ARBA" id="ARBA00022723"/>
    </source>
</evidence>
<dbReference type="GO" id="GO:0043565">
    <property type="term" value="F:sequence-specific DNA binding"/>
    <property type="evidence" value="ECO:0007669"/>
    <property type="project" value="InterPro"/>
</dbReference>
<reference evidence="11" key="1">
    <citation type="submission" date="2022-01" db="EMBL/GenBank/DDBJ databases">
        <title>Genome Sequence Resource for Two Populations of Ditylenchus destructor, the Migratory Endoparasitic Phytonematode.</title>
        <authorList>
            <person name="Zhang H."/>
            <person name="Lin R."/>
            <person name="Xie B."/>
        </authorList>
    </citation>
    <scope>NUCLEOTIDE SEQUENCE</scope>
    <source>
        <strain evidence="11">BazhouSP</strain>
    </source>
</reference>
<evidence type="ECO:0000256" key="7">
    <source>
        <dbReference type="ARBA" id="ARBA00023170"/>
    </source>
</evidence>
<dbReference type="InterPro" id="IPR001628">
    <property type="entry name" value="Znf_hrmn_rcpt"/>
</dbReference>
<accession>A0AAD4MFW5</accession>
<dbReference type="Gene3D" id="3.30.50.10">
    <property type="entry name" value="Erythroid Transcription Factor GATA-1, subunit A"/>
    <property type="match status" value="1"/>
</dbReference>
<evidence type="ECO:0000256" key="4">
    <source>
        <dbReference type="ARBA" id="ARBA00023015"/>
    </source>
</evidence>
<dbReference type="PROSITE" id="PS51030">
    <property type="entry name" value="NUCLEAR_REC_DBD_2"/>
    <property type="match status" value="1"/>
</dbReference>
<dbReference type="Pfam" id="PF00105">
    <property type="entry name" value="zf-C4"/>
    <property type="match status" value="1"/>
</dbReference>
<dbReference type="InterPro" id="IPR050200">
    <property type="entry name" value="Nuclear_hormone_rcpt_NR3"/>
</dbReference>
<proteinExistence type="predicted"/>
<keyword evidence="6" id="KW-0804">Transcription</keyword>
<comment type="caution">
    <text evidence="11">The sequence shown here is derived from an EMBL/GenBank/DDBJ whole genome shotgun (WGS) entry which is preliminary data.</text>
</comment>
<evidence type="ECO:0000256" key="3">
    <source>
        <dbReference type="ARBA" id="ARBA00022833"/>
    </source>
</evidence>
<keyword evidence="1" id="KW-0479">Metal-binding</keyword>
<sequence length="154" mass="17021">MTSISEQRQHSHESLSPTESKSLHLMQSPTNGNVSMAPGSNNSNNSNSSHMCTSTTNERHFCVVCGDESDGLHFGQYTCRACAAFFRRTVSLKLQYTCKHDGQCEIEKCVGQTAEVPKREINNGSHHDFDKDSSPKGKLMQTFCLLSMARAMKG</sequence>
<dbReference type="AlphaFoldDB" id="A0AAD4MFW5"/>
<evidence type="ECO:0000256" key="2">
    <source>
        <dbReference type="ARBA" id="ARBA00022771"/>
    </source>
</evidence>
<feature type="compositionally biased region" description="Polar residues" evidence="9">
    <location>
        <begin position="14"/>
        <end position="34"/>
    </location>
</feature>
<evidence type="ECO:0000256" key="6">
    <source>
        <dbReference type="ARBA" id="ARBA00023163"/>
    </source>
</evidence>
<evidence type="ECO:0000313" key="12">
    <source>
        <dbReference type="Proteomes" id="UP001201812"/>
    </source>
</evidence>
<feature type="domain" description="Nuclear receptor" evidence="10">
    <location>
        <begin position="59"/>
        <end position="109"/>
    </location>
</feature>
<evidence type="ECO:0000259" key="10">
    <source>
        <dbReference type="PROSITE" id="PS51030"/>
    </source>
</evidence>
<dbReference type="SMART" id="SM00399">
    <property type="entry name" value="ZnF_C4"/>
    <property type="match status" value="1"/>
</dbReference>
<dbReference type="EMBL" id="JAKKPZ010000903">
    <property type="protein sequence ID" value="KAI1691606.1"/>
    <property type="molecule type" value="Genomic_DNA"/>
</dbReference>
<evidence type="ECO:0000313" key="11">
    <source>
        <dbReference type="EMBL" id="KAI1691606.1"/>
    </source>
</evidence>
<feature type="region of interest" description="Disordered" evidence="9">
    <location>
        <begin position="1"/>
        <end position="51"/>
    </location>
</feature>
<evidence type="ECO:0000256" key="8">
    <source>
        <dbReference type="ARBA" id="ARBA00023242"/>
    </source>
</evidence>
<dbReference type="GO" id="GO:0003700">
    <property type="term" value="F:DNA-binding transcription factor activity"/>
    <property type="evidence" value="ECO:0007669"/>
    <property type="project" value="InterPro"/>
</dbReference>
<gene>
    <name evidence="11" type="ORF">DdX_21769</name>
</gene>
<keyword evidence="2" id="KW-0863">Zinc-finger</keyword>